<dbReference type="SUPFAM" id="SSF55347">
    <property type="entry name" value="Glyceraldehyde-3-phosphate dehydrogenase-like, C-terminal domain"/>
    <property type="match status" value="1"/>
</dbReference>
<dbReference type="PANTHER" id="PTHR43377">
    <property type="entry name" value="BILIVERDIN REDUCTASE A"/>
    <property type="match status" value="1"/>
</dbReference>
<keyword evidence="4" id="KW-1185">Reference proteome</keyword>
<evidence type="ECO:0000313" key="3">
    <source>
        <dbReference type="EMBL" id="PWJ76766.1"/>
    </source>
</evidence>
<proteinExistence type="predicted"/>
<dbReference type="InterPro" id="IPR051450">
    <property type="entry name" value="Gfo/Idh/MocA_Oxidoreductases"/>
</dbReference>
<gene>
    <name evidence="3" type="ORF">C7383_104212</name>
</gene>
<dbReference type="GO" id="GO:0000166">
    <property type="term" value="F:nucleotide binding"/>
    <property type="evidence" value="ECO:0007669"/>
    <property type="project" value="InterPro"/>
</dbReference>
<dbReference type="Gene3D" id="3.40.50.720">
    <property type="entry name" value="NAD(P)-binding Rossmann-like Domain"/>
    <property type="match status" value="1"/>
</dbReference>
<dbReference type="Pfam" id="PF22725">
    <property type="entry name" value="GFO_IDH_MocA_C3"/>
    <property type="match status" value="1"/>
</dbReference>
<dbReference type="InterPro" id="IPR036291">
    <property type="entry name" value="NAD(P)-bd_dom_sf"/>
</dbReference>
<dbReference type="SUPFAM" id="SSF51735">
    <property type="entry name" value="NAD(P)-binding Rossmann-fold domains"/>
    <property type="match status" value="1"/>
</dbReference>
<evidence type="ECO:0000259" key="2">
    <source>
        <dbReference type="Pfam" id="PF22725"/>
    </source>
</evidence>
<feature type="domain" description="GFO/IDH/MocA-like oxidoreductase" evidence="2">
    <location>
        <begin position="134"/>
        <end position="244"/>
    </location>
</feature>
<dbReference type="Pfam" id="PF01408">
    <property type="entry name" value="GFO_IDH_MocA"/>
    <property type="match status" value="1"/>
</dbReference>
<evidence type="ECO:0000313" key="4">
    <source>
        <dbReference type="Proteomes" id="UP000245412"/>
    </source>
</evidence>
<accession>A0AB73T5Y0</accession>
<dbReference type="InterPro" id="IPR055170">
    <property type="entry name" value="GFO_IDH_MocA-like_dom"/>
</dbReference>
<dbReference type="AlphaFoldDB" id="A0AB73T5Y0"/>
<reference evidence="3 4" key="1">
    <citation type="submission" date="2018-05" db="EMBL/GenBank/DDBJ databases">
        <authorList>
            <person name="Goeker M."/>
            <person name="Huntemann M."/>
            <person name="Clum A."/>
            <person name="Pillay M."/>
            <person name="Palaniappan K."/>
            <person name="Varghese N."/>
            <person name="Mikhailova N."/>
            <person name="Stamatis D."/>
            <person name="Reddy T."/>
            <person name="Daum C."/>
            <person name="Shapiro N."/>
            <person name="Ivanova N."/>
            <person name="Kyrpides N."/>
            <person name="Woyke T."/>
        </authorList>
    </citation>
    <scope>NUCLEOTIDE SEQUENCE [LARGE SCALE GENOMIC DNA]</scope>
    <source>
        <strain evidence="3 4">DSM 26524</strain>
    </source>
</reference>
<protein>
    <submittedName>
        <fullName evidence="3">Dehydrogenase</fullName>
    </submittedName>
</protein>
<organism evidence="3 4">
    <name type="scientific">Murimonas intestini</name>
    <dbReference type="NCBI Taxonomy" id="1337051"/>
    <lineage>
        <taxon>Bacteria</taxon>
        <taxon>Bacillati</taxon>
        <taxon>Bacillota</taxon>
        <taxon>Clostridia</taxon>
        <taxon>Lachnospirales</taxon>
        <taxon>Lachnospiraceae</taxon>
        <taxon>Murimonas</taxon>
    </lineage>
</organism>
<name>A0AB73T5Y0_9FIRM</name>
<comment type="caution">
    <text evidence="3">The sequence shown here is derived from an EMBL/GenBank/DDBJ whole genome shotgun (WGS) entry which is preliminary data.</text>
</comment>
<evidence type="ECO:0000259" key="1">
    <source>
        <dbReference type="Pfam" id="PF01408"/>
    </source>
</evidence>
<dbReference type="Proteomes" id="UP000245412">
    <property type="component" value="Unassembled WGS sequence"/>
</dbReference>
<dbReference type="PANTHER" id="PTHR43377:SF1">
    <property type="entry name" value="BILIVERDIN REDUCTASE A"/>
    <property type="match status" value="1"/>
</dbReference>
<sequence>MVNKIRVGIIGAGVWGYQHARAFSERNDVEIVGIVGRTEEKTRKRAREFNVPYFLNIQNMLKEGKPDLVDVCLPGQQTFKPLKQLLEAGVPVMTEKPLTYNMEEARELVRIAEKKKLFFAIDFNHSCSEAVGMAKRDIEEGRLGEVIFAEWHFAQAGEFPMSHPYLAIIEAQCHGLDMMEYLCGPISSVYADMTDMTGKGSYTTFSLSLRFKAGGVGTFLGSFDSSDNYDCVQEVRINGTKGTISIKNNTRKYIFQEKNSKIANVWKPGIFDDNGGCFGKNIDRHIDKMLEAFKKGDKPPIPAERGLRALETAWAAISAFESGRRILL</sequence>
<dbReference type="RefSeq" id="WP_109625907.1">
    <property type="nucleotide sequence ID" value="NZ_JANKBI010000019.1"/>
</dbReference>
<dbReference type="InterPro" id="IPR000683">
    <property type="entry name" value="Gfo/Idh/MocA-like_OxRdtase_N"/>
</dbReference>
<dbReference type="Gene3D" id="3.30.360.10">
    <property type="entry name" value="Dihydrodipicolinate Reductase, domain 2"/>
    <property type="match status" value="1"/>
</dbReference>
<feature type="domain" description="Gfo/Idh/MocA-like oxidoreductase N-terminal" evidence="1">
    <location>
        <begin position="5"/>
        <end position="121"/>
    </location>
</feature>
<dbReference type="EMBL" id="QGGY01000004">
    <property type="protein sequence ID" value="PWJ76766.1"/>
    <property type="molecule type" value="Genomic_DNA"/>
</dbReference>